<reference evidence="25 26" key="1">
    <citation type="journal article" date="2009" name="Stand. Genomic Sci.">
        <title>Complete genome sequence of Rhodothermus marinus type strain (R-10).</title>
        <authorList>
            <person name="Nolan M."/>
            <person name="Tindall B.J."/>
            <person name="Pomrenke H."/>
            <person name="Lapidus A."/>
            <person name="Copeland A."/>
            <person name="Glavina Del Rio T."/>
            <person name="Lucas S."/>
            <person name="Chen F."/>
            <person name="Tice H."/>
            <person name="Cheng J.F."/>
            <person name="Saunders E."/>
            <person name="Han C."/>
            <person name="Bruce D."/>
            <person name="Goodwin L."/>
            <person name="Chain P."/>
            <person name="Pitluck S."/>
            <person name="Ovchinikova G."/>
            <person name="Pati A."/>
            <person name="Ivanova N."/>
            <person name="Mavromatis K."/>
            <person name="Chen A."/>
            <person name="Palaniappan K."/>
            <person name="Land M."/>
            <person name="Hauser L."/>
            <person name="Chang Y.J."/>
            <person name="Jeffries C.D."/>
            <person name="Brettin T."/>
            <person name="Goker M."/>
            <person name="Bristow J."/>
            <person name="Eisen J.A."/>
            <person name="Markowitz V."/>
            <person name="Hugenholtz P."/>
            <person name="Kyrpides N.C."/>
            <person name="Klenk H.P."/>
            <person name="Detter J.C."/>
        </authorList>
    </citation>
    <scope>NUCLEOTIDE SEQUENCE [LARGE SCALE GENOMIC DNA]</scope>
    <source>
        <strain evidence="26">ATCC 43812 / DSM 4252 / R-10</strain>
    </source>
</reference>
<dbReference type="InterPro" id="IPR036565">
    <property type="entry name" value="Mur-like_cat_sf"/>
</dbReference>
<evidence type="ECO:0000256" key="12">
    <source>
        <dbReference type="ARBA" id="ARBA00022840"/>
    </source>
</evidence>
<evidence type="ECO:0000256" key="7">
    <source>
        <dbReference type="ARBA" id="ARBA00013025"/>
    </source>
</evidence>
<feature type="domain" description="Mur ligase C-terminal" evidence="23">
    <location>
        <begin position="297"/>
        <end position="418"/>
    </location>
</feature>
<keyword evidence="12 22" id="KW-0067">ATP-binding</keyword>
<keyword evidence="9 22" id="KW-0436">Ligase</keyword>
<dbReference type="GO" id="GO:0046656">
    <property type="term" value="P:folic acid biosynthetic process"/>
    <property type="evidence" value="ECO:0007669"/>
    <property type="project" value="UniProtKB-KW"/>
</dbReference>
<evidence type="ECO:0000256" key="17">
    <source>
        <dbReference type="ARBA" id="ARBA00032510"/>
    </source>
</evidence>
<keyword evidence="14" id="KW-0289">Folate biosynthesis</keyword>
<dbReference type="EC" id="6.3.2.17" evidence="7"/>
<comment type="function">
    <text evidence="2">Functions in two distinct reactions of the de novo folate biosynthetic pathway. Catalyzes the addition of a glutamate residue to dihydropteroate (7,8-dihydropteroate or H2Pte) to form dihydrofolate (7,8-dihydrofolate monoglutamate or H2Pte-Glu). Also catalyzes successive additions of L-glutamate to tetrahydrofolate or 10-formyltetrahydrofolate or 5,10-methylenetetrahydrofolate, leading to folylpolyglutamate derivatives.</text>
</comment>
<evidence type="ECO:0000256" key="1">
    <source>
        <dbReference type="ARBA" id="ARBA00001946"/>
    </source>
</evidence>
<dbReference type="HOGENOM" id="CLU_015869_1_1_10"/>
<dbReference type="GO" id="GO:0005524">
    <property type="term" value="F:ATP binding"/>
    <property type="evidence" value="ECO:0007669"/>
    <property type="project" value="UniProtKB-KW"/>
</dbReference>
<dbReference type="eggNOG" id="COG0285">
    <property type="taxonomic scope" value="Bacteria"/>
</dbReference>
<evidence type="ECO:0000259" key="23">
    <source>
        <dbReference type="Pfam" id="PF02875"/>
    </source>
</evidence>
<dbReference type="GO" id="GO:0004326">
    <property type="term" value="F:tetrahydrofolylpolyglutamate synthase activity"/>
    <property type="evidence" value="ECO:0007669"/>
    <property type="project" value="UniProtKB-EC"/>
</dbReference>
<comment type="pathway">
    <text evidence="4">Cofactor biosynthesis; tetrahydrofolylpolyglutamate biosynthesis.</text>
</comment>
<dbReference type="Gene3D" id="3.90.190.20">
    <property type="entry name" value="Mur ligase, C-terminal domain"/>
    <property type="match status" value="1"/>
</dbReference>
<dbReference type="InterPro" id="IPR004101">
    <property type="entry name" value="Mur_ligase_C"/>
</dbReference>
<dbReference type="Pfam" id="PF08245">
    <property type="entry name" value="Mur_ligase_M"/>
    <property type="match status" value="1"/>
</dbReference>
<proteinExistence type="inferred from homology"/>
<dbReference type="EC" id="6.3.2.12" evidence="6"/>
<organism evidence="25 26">
    <name type="scientific">Rhodothermus marinus (strain ATCC 43812 / DSM 4252 / R-10)</name>
    <name type="common">Rhodothermus obamensis</name>
    <dbReference type="NCBI Taxonomy" id="518766"/>
    <lineage>
        <taxon>Bacteria</taxon>
        <taxon>Pseudomonadati</taxon>
        <taxon>Rhodothermota</taxon>
        <taxon>Rhodothermia</taxon>
        <taxon>Rhodothermales</taxon>
        <taxon>Rhodothermaceae</taxon>
        <taxon>Rhodothermus</taxon>
    </lineage>
</organism>
<dbReference type="KEGG" id="rmr:Rmar_2308"/>
<comment type="similarity">
    <text evidence="5 22">Belongs to the folylpolyglutamate synthase family.</text>
</comment>
<evidence type="ECO:0000256" key="19">
    <source>
        <dbReference type="ARBA" id="ARBA00047808"/>
    </source>
</evidence>
<comment type="cofactor">
    <cofactor evidence="1">
        <name>Mg(2+)</name>
        <dbReference type="ChEBI" id="CHEBI:18420"/>
    </cofactor>
</comment>
<dbReference type="Proteomes" id="UP000002221">
    <property type="component" value="Chromosome"/>
</dbReference>
<dbReference type="FunFam" id="3.40.1190.10:FF:000011">
    <property type="entry name" value="Folylpolyglutamate synthase/dihydrofolate synthase"/>
    <property type="match status" value="1"/>
</dbReference>
<comment type="catalytic activity">
    <reaction evidence="18">
        <text>(6S)-5,6,7,8-tetrahydrofolyl-(gamma-L-Glu)(n) + L-glutamate + ATP = (6S)-5,6,7,8-tetrahydrofolyl-(gamma-L-Glu)(n+1) + ADP + phosphate + H(+)</text>
        <dbReference type="Rhea" id="RHEA:10580"/>
        <dbReference type="Rhea" id="RHEA-COMP:14738"/>
        <dbReference type="Rhea" id="RHEA-COMP:14740"/>
        <dbReference type="ChEBI" id="CHEBI:15378"/>
        <dbReference type="ChEBI" id="CHEBI:29985"/>
        <dbReference type="ChEBI" id="CHEBI:30616"/>
        <dbReference type="ChEBI" id="CHEBI:43474"/>
        <dbReference type="ChEBI" id="CHEBI:141005"/>
        <dbReference type="ChEBI" id="CHEBI:456216"/>
        <dbReference type="EC" id="6.3.2.17"/>
    </reaction>
</comment>
<dbReference type="GO" id="GO:0005737">
    <property type="term" value="C:cytoplasm"/>
    <property type="evidence" value="ECO:0007669"/>
    <property type="project" value="TreeGrafter"/>
</dbReference>
<gene>
    <name evidence="25" type="ordered locus">Rmar_2308</name>
</gene>
<dbReference type="InterPro" id="IPR001645">
    <property type="entry name" value="Folylpolyglutamate_synth"/>
</dbReference>
<evidence type="ECO:0000256" key="9">
    <source>
        <dbReference type="ARBA" id="ARBA00022598"/>
    </source>
</evidence>
<evidence type="ECO:0000256" key="22">
    <source>
        <dbReference type="PIRNR" id="PIRNR001563"/>
    </source>
</evidence>
<dbReference type="STRING" id="518766.Rmar_2308"/>
<evidence type="ECO:0000256" key="6">
    <source>
        <dbReference type="ARBA" id="ARBA00013023"/>
    </source>
</evidence>
<evidence type="ECO:0000256" key="13">
    <source>
        <dbReference type="ARBA" id="ARBA00022842"/>
    </source>
</evidence>
<evidence type="ECO:0000256" key="16">
    <source>
        <dbReference type="ARBA" id="ARBA00030592"/>
    </source>
</evidence>
<comment type="catalytic activity">
    <reaction evidence="21">
        <text>7,8-dihydropteroate + L-glutamate + ATP = 7,8-dihydrofolate + ADP + phosphate + H(+)</text>
        <dbReference type="Rhea" id="RHEA:23584"/>
        <dbReference type="ChEBI" id="CHEBI:15378"/>
        <dbReference type="ChEBI" id="CHEBI:17839"/>
        <dbReference type="ChEBI" id="CHEBI:29985"/>
        <dbReference type="ChEBI" id="CHEBI:30616"/>
        <dbReference type="ChEBI" id="CHEBI:43474"/>
        <dbReference type="ChEBI" id="CHEBI:57451"/>
        <dbReference type="ChEBI" id="CHEBI:456216"/>
        <dbReference type="EC" id="6.3.2.12"/>
    </reaction>
</comment>
<keyword evidence="13" id="KW-0460">Magnesium</keyword>
<dbReference type="InterPro" id="IPR036615">
    <property type="entry name" value="Mur_ligase_C_dom_sf"/>
</dbReference>
<evidence type="ECO:0000256" key="5">
    <source>
        <dbReference type="ARBA" id="ARBA00008276"/>
    </source>
</evidence>
<comment type="catalytic activity">
    <reaction evidence="20">
        <text>(6R)-5,10-methylenetetrahydrofolyl-(gamma-L-Glu)(n) + L-glutamate + ATP = (6R)-5,10-methylenetetrahydrofolyl-(gamma-L-Glu)(n+1) + ADP + phosphate + H(+)</text>
        <dbReference type="Rhea" id="RHEA:51912"/>
        <dbReference type="Rhea" id="RHEA-COMP:13257"/>
        <dbReference type="Rhea" id="RHEA-COMP:13258"/>
        <dbReference type="ChEBI" id="CHEBI:15378"/>
        <dbReference type="ChEBI" id="CHEBI:29985"/>
        <dbReference type="ChEBI" id="CHEBI:30616"/>
        <dbReference type="ChEBI" id="CHEBI:43474"/>
        <dbReference type="ChEBI" id="CHEBI:136572"/>
        <dbReference type="ChEBI" id="CHEBI:456216"/>
        <dbReference type="EC" id="6.3.2.17"/>
    </reaction>
</comment>
<comment type="catalytic activity">
    <reaction evidence="19">
        <text>10-formyltetrahydrofolyl-(gamma-L-Glu)(n) + L-glutamate + ATP = 10-formyltetrahydrofolyl-(gamma-L-Glu)(n+1) + ADP + phosphate + H(+)</text>
        <dbReference type="Rhea" id="RHEA:51904"/>
        <dbReference type="Rhea" id="RHEA-COMP:13088"/>
        <dbReference type="Rhea" id="RHEA-COMP:14300"/>
        <dbReference type="ChEBI" id="CHEBI:15378"/>
        <dbReference type="ChEBI" id="CHEBI:29985"/>
        <dbReference type="ChEBI" id="CHEBI:30616"/>
        <dbReference type="ChEBI" id="CHEBI:43474"/>
        <dbReference type="ChEBI" id="CHEBI:134413"/>
        <dbReference type="ChEBI" id="CHEBI:456216"/>
        <dbReference type="EC" id="6.3.2.17"/>
    </reaction>
</comment>
<evidence type="ECO:0000256" key="4">
    <source>
        <dbReference type="ARBA" id="ARBA00005150"/>
    </source>
</evidence>
<keyword evidence="10" id="KW-0479">Metal-binding</keyword>
<dbReference type="SUPFAM" id="SSF53244">
    <property type="entry name" value="MurD-like peptide ligases, peptide-binding domain"/>
    <property type="match status" value="1"/>
</dbReference>
<dbReference type="PANTHER" id="PTHR11136:SF0">
    <property type="entry name" value="DIHYDROFOLATE SYNTHETASE-RELATED"/>
    <property type="match status" value="1"/>
</dbReference>
<dbReference type="NCBIfam" id="TIGR01499">
    <property type="entry name" value="folC"/>
    <property type="match status" value="1"/>
</dbReference>
<dbReference type="Gene3D" id="3.40.1190.10">
    <property type="entry name" value="Mur-like, catalytic domain"/>
    <property type="match status" value="1"/>
</dbReference>
<evidence type="ECO:0000256" key="18">
    <source>
        <dbReference type="ARBA" id="ARBA00047493"/>
    </source>
</evidence>
<dbReference type="PANTHER" id="PTHR11136">
    <property type="entry name" value="FOLYLPOLYGLUTAMATE SYNTHASE-RELATED"/>
    <property type="match status" value="1"/>
</dbReference>
<evidence type="ECO:0000256" key="11">
    <source>
        <dbReference type="ARBA" id="ARBA00022741"/>
    </source>
</evidence>
<name>D0MEF9_RHOM4</name>
<dbReference type="RefSeq" id="WP_012844797.1">
    <property type="nucleotide sequence ID" value="NC_013501.1"/>
</dbReference>
<evidence type="ECO:0000256" key="15">
    <source>
        <dbReference type="ARBA" id="ARBA00030048"/>
    </source>
</evidence>
<dbReference type="SUPFAM" id="SSF53623">
    <property type="entry name" value="MurD-like peptide ligases, catalytic domain"/>
    <property type="match status" value="1"/>
</dbReference>
<keyword evidence="11 22" id="KW-0547">Nucleotide-binding</keyword>
<dbReference type="InterPro" id="IPR018109">
    <property type="entry name" value="Folylpolyglutamate_synth_CS"/>
</dbReference>
<evidence type="ECO:0000256" key="20">
    <source>
        <dbReference type="ARBA" id="ARBA00049035"/>
    </source>
</evidence>
<dbReference type="EMBL" id="CP001807">
    <property type="protein sequence ID" value="ACY49187.1"/>
    <property type="molecule type" value="Genomic_DNA"/>
</dbReference>
<dbReference type="InterPro" id="IPR013221">
    <property type="entry name" value="Mur_ligase_cen"/>
</dbReference>
<dbReference type="PROSITE" id="PS01012">
    <property type="entry name" value="FOLYLPOLYGLU_SYNT_2"/>
    <property type="match status" value="1"/>
</dbReference>
<evidence type="ECO:0000313" key="25">
    <source>
        <dbReference type="EMBL" id="ACY49187.1"/>
    </source>
</evidence>
<keyword evidence="26" id="KW-1185">Reference proteome</keyword>
<protein>
    <recommendedName>
        <fullName evidence="8">Dihydrofolate synthase/folylpolyglutamate synthase</fullName>
        <ecNumber evidence="6">6.3.2.12</ecNumber>
        <ecNumber evidence="7">6.3.2.17</ecNumber>
    </recommendedName>
    <alternativeName>
        <fullName evidence="17">Folylpoly-gamma-glutamate synthetase-dihydrofolate synthetase</fullName>
    </alternativeName>
    <alternativeName>
        <fullName evidence="15">Folylpolyglutamate synthetase</fullName>
    </alternativeName>
    <alternativeName>
        <fullName evidence="16">Tetrahydrofolylpolyglutamate synthase</fullName>
    </alternativeName>
</protein>
<dbReference type="PIRSF" id="PIRSF001563">
    <property type="entry name" value="Folylpolyglu_synth"/>
    <property type="match status" value="1"/>
</dbReference>
<dbReference type="GO" id="GO:0046872">
    <property type="term" value="F:metal ion binding"/>
    <property type="evidence" value="ECO:0007669"/>
    <property type="project" value="UniProtKB-KW"/>
</dbReference>
<evidence type="ECO:0000256" key="8">
    <source>
        <dbReference type="ARBA" id="ARBA00019357"/>
    </source>
</evidence>
<evidence type="ECO:0000256" key="2">
    <source>
        <dbReference type="ARBA" id="ARBA00002714"/>
    </source>
</evidence>
<evidence type="ECO:0000256" key="10">
    <source>
        <dbReference type="ARBA" id="ARBA00022723"/>
    </source>
</evidence>
<feature type="domain" description="Mur ligase central" evidence="24">
    <location>
        <begin position="47"/>
        <end position="267"/>
    </location>
</feature>
<dbReference type="GO" id="GO:0008841">
    <property type="term" value="F:dihydrofolate synthase activity"/>
    <property type="evidence" value="ECO:0007669"/>
    <property type="project" value="UniProtKB-EC"/>
</dbReference>
<accession>D0MEF9</accession>
<comment type="pathway">
    <text evidence="3">Cofactor biosynthesis; tetrahydrofolate biosynthesis; 7,8-dihydrofolate from 2-amino-4-hydroxy-6-hydroxymethyl-7,8-dihydropteridine diphosphate and 4-aminobenzoate: step 2/2.</text>
</comment>
<evidence type="ECO:0000259" key="24">
    <source>
        <dbReference type="Pfam" id="PF08245"/>
    </source>
</evidence>
<evidence type="ECO:0000256" key="21">
    <source>
        <dbReference type="ARBA" id="ARBA00049161"/>
    </source>
</evidence>
<sequence>MDALNYLLSLPRFTDQGRAAYRPGLERMGALLAAMGAPHRAYPCVHIAGTNGKGSTASLLAAIARAAGYRVGLHTSPHLWHVGERMRIDGIPAPTTWLEKAVARCRPLFEQVQPSFFEATVALSFLYFAEQQVDLAVVEVGLGGRLDATNVVQPRLAVITSIGLDHTDILGETIEAITREKAGIIKPGVPVLTGVTQPEALAVIRETAARQQAPLHYLWEEVHLEQVAPETVFMRLTARTPARRYEDLEVGLPGRHQAANALLAIRAAELVLPEVLDDPRPIRQGLRDVRQLSGLRGRFDVLQTRPLVVADVAHNPDGLAAVLTTIDALHPPGTGRRYAIWSALRDKDAPTMAGQLVQAGFSVYVAALESPRAWSAVELVAMVQQVGGQVPGVGTVASGWQLLQKRLQADDVLLITGSHQVVAALPPVLWQSASVAGVGWCG</sequence>
<dbReference type="Pfam" id="PF02875">
    <property type="entry name" value="Mur_ligase_C"/>
    <property type="match status" value="1"/>
</dbReference>
<dbReference type="AlphaFoldDB" id="D0MEF9"/>
<evidence type="ECO:0000313" key="26">
    <source>
        <dbReference type="Proteomes" id="UP000002221"/>
    </source>
</evidence>
<evidence type="ECO:0000256" key="3">
    <source>
        <dbReference type="ARBA" id="ARBA00004799"/>
    </source>
</evidence>
<evidence type="ECO:0000256" key="14">
    <source>
        <dbReference type="ARBA" id="ARBA00022909"/>
    </source>
</evidence>